<dbReference type="InterPro" id="IPR038109">
    <property type="entry name" value="DNA_bind_recomb_sf"/>
</dbReference>
<dbReference type="Gene3D" id="3.90.1750.20">
    <property type="entry name" value="Putative Large Serine Recombinase, Chain B, Domain 2"/>
    <property type="match status" value="1"/>
</dbReference>
<organism evidence="8 9">
    <name type="scientific">Caldifermentibacillus hisashii</name>
    <dbReference type="NCBI Taxonomy" id="996558"/>
    <lineage>
        <taxon>Bacteria</taxon>
        <taxon>Bacillati</taxon>
        <taxon>Bacillota</taxon>
        <taxon>Bacilli</taxon>
        <taxon>Bacillales</taxon>
        <taxon>Bacillaceae</taxon>
        <taxon>Caldifermentibacillus</taxon>
    </lineage>
</organism>
<dbReference type="InterPro" id="IPR025827">
    <property type="entry name" value="Zn_ribbon_recom_dom"/>
</dbReference>
<dbReference type="Pfam" id="PF07508">
    <property type="entry name" value="Recombinase"/>
    <property type="match status" value="1"/>
</dbReference>
<dbReference type="EMBL" id="JBBYAK010000004">
    <property type="protein sequence ID" value="MEL3959641.1"/>
    <property type="molecule type" value="Genomic_DNA"/>
</dbReference>
<name>A0ABU9K5P7_9BACI</name>
<protein>
    <submittedName>
        <fullName evidence="8">Recombinase family protein</fullName>
    </submittedName>
</protein>
<evidence type="ECO:0000256" key="4">
    <source>
        <dbReference type="PROSITE-ProRule" id="PRU10137"/>
    </source>
</evidence>
<dbReference type="PANTHER" id="PTHR30461">
    <property type="entry name" value="DNA-INVERTASE FROM LAMBDOID PROPHAGE"/>
    <property type="match status" value="1"/>
</dbReference>
<dbReference type="InterPro" id="IPR011109">
    <property type="entry name" value="DNA_bind_recombinase_dom"/>
</dbReference>
<reference evidence="8 9" key="1">
    <citation type="submission" date="2024-03" db="EMBL/GenBank/DDBJ databases">
        <title>Bacilli Hybrid Assemblies.</title>
        <authorList>
            <person name="Kovac J."/>
        </authorList>
    </citation>
    <scope>NUCLEOTIDE SEQUENCE [LARGE SCALE GENOMIC DNA]</scope>
    <source>
        <strain evidence="8 9">FSL M8-0022</strain>
    </source>
</reference>
<evidence type="ECO:0000256" key="3">
    <source>
        <dbReference type="ARBA" id="ARBA00023172"/>
    </source>
</evidence>
<dbReference type="Proteomes" id="UP001459714">
    <property type="component" value="Unassembled WGS sequence"/>
</dbReference>
<keyword evidence="2" id="KW-0238">DNA-binding</keyword>
<dbReference type="CDD" id="cd00338">
    <property type="entry name" value="Ser_Recombinase"/>
    <property type="match status" value="1"/>
</dbReference>
<keyword evidence="1" id="KW-0229">DNA integration</keyword>
<feature type="domain" description="Resolvase/invertase-type recombinase catalytic" evidence="6">
    <location>
        <begin position="1"/>
        <end position="143"/>
    </location>
</feature>
<comment type="caution">
    <text evidence="8">The sequence shown here is derived from an EMBL/GenBank/DDBJ whole genome shotgun (WGS) entry which is preliminary data.</text>
</comment>
<evidence type="ECO:0000256" key="1">
    <source>
        <dbReference type="ARBA" id="ARBA00022908"/>
    </source>
</evidence>
<keyword evidence="9" id="KW-1185">Reference proteome</keyword>
<dbReference type="PANTHER" id="PTHR30461:SF23">
    <property type="entry name" value="DNA RECOMBINASE-RELATED"/>
    <property type="match status" value="1"/>
</dbReference>
<feature type="domain" description="Recombinase" evidence="7">
    <location>
        <begin position="151"/>
        <end position="290"/>
    </location>
</feature>
<dbReference type="InterPro" id="IPR050639">
    <property type="entry name" value="SSR_resolvase"/>
</dbReference>
<dbReference type="InterPro" id="IPR006118">
    <property type="entry name" value="Recombinase_CS"/>
</dbReference>
<evidence type="ECO:0000313" key="8">
    <source>
        <dbReference type="EMBL" id="MEL3959641.1"/>
    </source>
</evidence>
<evidence type="ECO:0000256" key="2">
    <source>
        <dbReference type="ARBA" id="ARBA00023125"/>
    </source>
</evidence>
<keyword evidence="3" id="KW-0233">DNA recombination</keyword>
<keyword evidence="5" id="KW-0175">Coiled coil</keyword>
<dbReference type="InterPro" id="IPR036162">
    <property type="entry name" value="Resolvase-like_N_sf"/>
</dbReference>
<gene>
    <name evidence="8" type="ORF">NST17_21030</name>
</gene>
<evidence type="ECO:0000259" key="6">
    <source>
        <dbReference type="PROSITE" id="PS51736"/>
    </source>
</evidence>
<dbReference type="PROSITE" id="PS51736">
    <property type="entry name" value="RECOMBINASES_3"/>
    <property type="match status" value="1"/>
</dbReference>
<accession>A0ABU9K5P7</accession>
<evidence type="ECO:0000313" key="9">
    <source>
        <dbReference type="Proteomes" id="UP001459714"/>
    </source>
</evidence>
<dbReference type="Pfam" id="PF00239">
    <property type="entry name" value="Resolvase"/>
    <property type="match status" value="1"/>
</dbReference>
<dbReference type="PROSITE" id="PS51737">
    <property type="entry name" value="RECOMBINASE_DNA_BIND"/>
    <property type="match status" value="1"/>
</dbReference>
<dbReference type="SMART" id="SM00857">
    <property type="entry name" value="Resolvase"/>
    <property type="match status" value="1"/>
</dbReference>
<sequence length="502" mass="58937">MIGIYVRVSTEEQAKHGYSIRDQIDKCRSKAETDEILEYIDDGVSGEFLDRPALNKLREDVKNGIIDKVICYDPDRLSRKLMNQLIITEEIEKNAELVFVNGEYMKTPEGMLFYQMRGAIAEFEKAKITERMSNGRKRKAKEGKIIKDPKIYGYIYNKDTSQLEINENEAQVVRLIFDLFTRPNGRVQGINGIAFYLTDRKIPTKRNASVWHRQVVRQILMNEAYIGRFYHNRWDTEGNLKAKNKQLPAGEKIPMKERPREEWIEISCPQIIDETTFYYAQKLLKESRRRWAKKGKKQYLLSGLLRCGECGNTMPGVYAKNWGKYERMYTDKKNTAGAKNKGCGMRIKAEEIENNVWDSIKNWLNSPAEIAAASETELMKSTSFEDEEMERIQNEIEKIQAGRKKLLRLISSDFDISENEIREELKELKEKEENLRKRLKELEIVKEKSNNEMLSHQVYQQAVNYYLSKGQEELTFEEKQELIRMIVREIIVYKDSLEIKTF</sequence>
<evidence type="ECO:0000256" key="5">
    <source>
        <dbReference type="SAM" id="Coils"/>
    </source>
</evidence>
<dbReference type="SUPFAM" id="SSF53041">
    <property type="entry name" value="Resolvase-like"/>
    <property type="match status" value="1"/>
</dbReference>
<proteinExistence type="predicted"/>
<evidence type="ECO:0000259" key="7">
    <source>
        <dbReference type="PROSITE" id="PS51737"/>
    </source>
</evidence>
<feature type="coiled-coil region" evidence="5">
    <location>
        <begin position="389"/>
        <end position="452"/>
    </location>
</feature>
<dbReference type="PROSITE" id="PS00397">
    <property type="entry name" value="RECOMBINASES_1"/>
    <property type="match status" value="1"/>
</dbReference>
<feature type="active site" description="O-(5'-phospho-DNA)-serine intermediate" evidence="4">
    <location>
        <position position="9"/>
    </location>
</feature>
<dbReference type="Pfam" id="PF13408">
    <property type="entry name" value="Zn_ribbon_recom"/>
    <property type="match status" value="1"/>
</dbReference>
<dbReference type="Gene3D" id="3.40.50.1390">
    <property type="entry name" value="Resolvase, N-terminal catalytic domain"/>
    <property type="match status" value="1"/>
</dbReference>
<dbReference type="RefSeq" id="WP_342021222.1">
    <property type="nucleotide sequence ID" value="NZ_JBBYAK010000004.1"/>
</dbReference>
<dbReference type="InterPro" id="IPR006119">
    <property type="entry name" value="Resolv_N"/>
</dbReference>